<feature type="region of interest" description="Disordered" evidence="2">
    <location>
        <begin position="1"/>
        <end position="68"/>
    </location>
</feature>
<name>A0A6A3IHN3_9STRA</name>
<organism evidence="3 4">
    <name type="scientific">Phytophthora fragariae</name>
    <dbReference type="NCBI Taxonomy" id="53985"/>
    <lineage>
        <taxon>Eukaryota</taxon>
        <taxon>Sar</taxon>
        <taxon>Stramenopiles</taxon>
        <taxon>Oomycota</taxon>
        <taxon>Peronosporomycetes</taxon>
        <taxon>Peronosporales</taxon>
        <taxon>Peronosporaceae</taxon>
        <taxon>Phytophthora</taxon>
    </lineage>
</organism>
<keyword evidence="1" id="KW-0175">Coiled coil</keyword>
<feature type="compositionally biased region" description="Low complexity" evidence="2">
    <location>
        <begin position="1"/>
        <end position="12"/>
    </location>
</feature>
<reference evidence="3 4" key="1">
    <citation type="submission" date="2018-09" db="EMBL/GenBank/DDBJ databases">
        <title>Genomic investigation of the strawberry pathogen Phytophthora fragariae indicates pathogenicity is determined by transcriptional variation in three key races.</title>
        <authorList>
            <person name="Adams T.M."/>
            <person name="Armitage A.D."/>
            <person name="Sobczyk M.K."/>
            <person name="Bates H.J."/>
            <person name="Dunwell J.M."/>
            <person name="Nellist C.F."/>
            <person name="Harrison R.J."/>
        </authorList>
    </citation>
    <scope>NUCLEOTIDE SEQUENCE [LARGE SCALE GENOMIC DNA]</scope>
    <source>
        <strain evidence="3 4">SCRP245</strain>
    </source>
</reference>
<dbReference type="EMBL" id="QXFW01002060">
    <property type="protein sequence ID" value="KAE8982526.1"/>
    <property type="molecule type" value="Genomic_DNA"/>
</dbReference>
<evidence type="ECO:0000313" key="4">
    <source>
        <dbReference type="Proteomes" id="UP000460718"/>
    </source>
</evidence>
<comment type="caution">
    <text evidence="3">The sequence shown here is derived from an EMBL/GenBank/DDBJ whole genome shotgun (WGS) entry which is preliminary data.</text>
</comment>
<gene>
    <name evidence="3" type="ORF">PF011_g21580</name>
</gene>
<accession>A0A6A3IHN3</accession>
<proteinExistence type="predicted"/>
<evidence type="ECO:0000313" key="3">
    <source>
        <dbReference type="EMBL" id="KAE8982526.1"/>
    </source>
</evidence>
<evidence type="ECO:0000256" key="2">
    <source>
        <dbReference type="SAM" id="MobiDB-lite"/>
    </source>
</evidence>
<sequence length="177" mass="19474">MAARSASASSPSTHETKRPPTGTQPFAKPMNLMRPRMRGSSRQQLDRAHVKHNRLQNRSDLAEDKPKKVAAELQNRTQDRDRATAALYVNETLVDAARSSIARLERRVNDLGVDRQELERLEYANASLTSDLAAATQRCADLDAARTKAVAENIAIRDRIAGLVTFVQPGSSPSRSA</sequence>
<dbReference type="AlphaFoldDB" id="A0A6A3IHN3"/>
<evidence type="ECO:0000256" key="1">
    <source>
        <dbReference type="SAM" id="Coils"/>
    </source>
</evidence>
<dbReference type="Proteomes" id="UP000460718">
    <property type="component" value="Unassembled WGS sequence"/>
</dbReference>
<protein>
    <submittedName>
        <fullName evidence="3">Uncharacterized protein</fullName>
    </submittedName>
</protein>
<feature type="coiled-coil region" evidence="1">
    <location>
        <begin position="101"/>
        <end position="138"/>
    </location>
</feature>